<protein>
    <submittedName>
        <fullName evidence="2">Psy3</fullName>
    </submittedName>
</protein>
<reference evidence="2" key="1">
    <citation type="submission" date="2014-09" db="EMBL/GenBank/DDBJ databases">
        <authorList>
            <person name="Magalhaes I.L.F."/>
            <person name="Oliveira U."/>
            <person name="Santos F.R."/>
            <person name="Vidigal T.H.D.A."/>
            <person name="Brescovit A.D."/>
            <person name="Santos A.J."/>
        </authorList>
    </citation>
    <scope>NUCLEOTIDE SEQUENCE</scope>
    <source>
        <tissue evidence="2">Shoot tissue taken approximately 20 cm above the soil surface</tissue>
    </source>
</reference>
<accession>A0A0A9B9D1</accession>
<sequence>MQEGEGSISHRTSSRWPASPKRTSSTAASLTNGEAS</sequence>
<feature type="region of interest" description="Disordered" evidence="1">
    <location>
        <begin position="1"/>
        <end position="36"/>
    </location>
</feature>
<name>A0A0A9B9D1_ARUDO</name>
<feature type="compositionally biased region" description="Polar residues" evidence="1">
    <location>
        <begin position="9"/>
        <end position="36"/>
    </location>
</feature>
<organism evidence="2">
    <name type="scientific">Arundo donax</name>
    <name type="common">Giant reed</name>
    <name type="synonym">Donax arundinaceus</name>
    <dbReference type="NCBI Taxonomy" id="35708"/>
    <lineage>
        <taxon>Eukaryota</taxon>
        <taxon>Viridiplantae</taxon>
        <taxon>Streptophyta</taxon>
        <taxon>Embryophyta</taxon>
        <taxon>Tracheophyta</taxon>
        <taxon>Spermatophyta</taxon>
        <taxon>Magnoliopsida</taxon>
        <taxon>Liliopsida</taxon>
        <taxon>Poales</taxon>
        <taxon>Poaceae</taxon>
        <taxon>PACMAD clade</taxon>
        <taxon>Arundinoideae</taxon>
        <taxon>Arundineae</taxon>
        <taxon>Arundo</taxon>
    </lineage>
</organism>
<evidence type="ECO:0000313" key="2">
    <source>
        <dbReference type="EMBL" id="JAD60554.1"/>
    </source>
</evidence>
<dbReference type="AlphaFoldDB" id="A0A0A9B9D1"/>
<reference evidence="2" key="2">
    <citation type="journal article" date="2015" name="Data Brief">
        <title>Shoot transcriptome of the giant reed, Arundo donax.</title>
        <authorList>
            <person name="Barrero R.A."/>
            <person name="Guerrero F.D."/>
            <person name="Moolhuijzen P."/>
            <person name="Goolsby J.A."/>
            <person name="Tidwell J."/>
            <person name="Bellgard S.E."/>
            <person name="Bellgard M.I."/>
        </authorList>
    </citation>
    <scope>NUCLEOTIDE SEQUENCE</scope>
    <source>
        <tissue evidence="2">Shoot tissue taken approximately 20 cm above the soil surface</tissue>
    </source>
</reference>
<proteinExistence type="predicted"/>
<evidence type="ECO:0000256" key="1">
    <source>
        <dbReference type="SAM" id="MobiDB-lite"/>
    </source>
</evidence>
<dbReference type="EMBL" id="GBRH01237341">
    <property type="protein sequence ID" value="JAD60554.1"/>
    <property type="molecule type" value="Transcribed_RNA"/>
</dbReference>